<dbReference type="GO" id="GO:0004672">
    <property type="term" value="F:protein kinase activity"/>
    <property type="evidence" value="ECO:0007669"/>
    <property type="project" value="InterPro"/>
</dbReference>
<dbReference type="PROSITE" id="PS00109">
    <property type="entry name" value="PROTEIN_KINASE_TYR"/>
    <property type="match status" value="1"/>
</dbReference>
<evidence type="ECO:0000259" key="2">
    <source>
        <dbReference type="Pfam" id="PF17667"/>
    </source>
</evidence>
<name>A0A8K0UHX0_9AGAR</name>
<evidence type="ECO:0000313" key="4">
    <source>
        <dbReference type="Proteomes" id="UP000813824"/>
    </source>
</evidence>
<dbReference type="SUPFAM" id="SSF56112">
    <property type="entry name" value="Protein kinase-like (PK-like)"/>
    <property type="match status" value="1"/>
</dbReference>
<reference evidence="3" key="1">
    <citation type="journal article" date="2021" name="New Phytol.">
        <title>Evolutionary innovations through gain and loss of genes in the ectomycorrhizal Boletales.</title>
        <authorList>
            <person name="Wu G."/>
            <person name="Miyauchi S."/>
            <person name="Morin E."/>
            <person name="Kuo A."/>
            <person name="Drula E."/>
            <person name="Varga T."/>
            <person name="Kohler A."/>
            <person name="Feng B."/>
            <person name="Cao Y."/>
            <person name="Lipzen A."/>
            <person name="Daum C."/>
            <person name="Hundley H."/>
            <person name="Pangilinan J."/>
            <person name="Johnson J."/>
            <person name="Barry K."/>
            <person name="LaButti K."/>
            <person name="Ng V."/>
            <person name="Ahrendt S."/>
            <person name="Min B."/>
            <person name="Choi I.G."/>
            <person name="Park H."/>
            <person name="Plett J.M."/>
            <person name="Magnuson J."/>
            <person name="Spatafora J.W."/>
            <person name="Nagy L.G."/>
            <person name="Henrissat B."/>
            <person name="Grigoriev I.V."/>
            <person name="Yang Z.L."/>
            <person name="Xu J."/>
            <person name="Martin F.M."/>
        </authorList>
    </citation>
    <scope>NUCLEOTIDE SEQUENCE</scope>
    <source>
        <strain evidence="3">KKN 215</strain>
    </source>
</reference>
<accession>A0A8K0UHX0</accession>
<gene>
    <name evidence="3" type="ORF">BXZ70DRAFT_494793</name>
</gene>
<dbReference type="InterPro" id="IPR011009">
    <property type="entry name" value="Kinase-like_dom_sf"/>
</dbReference>
<dbReference type="OrthoDB" id="312874at2759"/>
<dbReference type="PANTHER" id="PTHR38248:SF2">
    <property type="entry name" value="FUNK1 11"/>
    <property type="match status" value="1"/>
</dbReference>
<dbReference type="EMBL" id="JAEVFJ010000038">
    <property type="protein sequence ID" value="KAH8089881.1"/>
    <property type="molecule type" value="Genomic_DNA"/>
</dbReference>
<dbReference type="InterPro" id="IPR008266">
    <property type="entry name" value="Tyr_kinase_AS"/>
</dbReference>
<dbReference type="PANTHER" id="PTHR38248">
    <property type="entry name" value="FUNK1 6"/>
    <property type="match status" value="1"/>
</dbReference>
<organism evidence="3 4">
    <name type="scientific">Cristinia sonorae</name>
    <dbReference type="NCBI Taxonomy" id="1940300"/>
    <lineage>
        <taxon>Eukaryota</taxon>
        <taxon>Fungi</taxon>
        <taxon>Dikarya</taxon>
        <taxon>Basidiomycota</taxon>
        <taxon>Agaricomycotina</taxon>
        <taxon>Agaricomycetes</taxon>
        <taxon>Agaricomycetidae</taxon>
        <taxon>Agaricales</taxon>
        <taxon>Pleurotineae</taxon>
        <taxon>Stephanosporaceae</taxon>
        <taxon>Cristinia</taxon>
    </lineage>
</organism>
<dbReference type="InterPro" id="IPR040976">
    <property type="entry name" value="Pkinase_fungal"/>
</dbReference>
<feature type="region of interest" description="Disordered" evidence="1">
    <location>
        <begin position="109"/>
        <end position="163"/>
    </location>
</feature>
<feature type="compositionally biased region" description="Polar residues" evidence="1">
    <location>
        <begin position="554"/>
        <end position="563"/>
    </location>
</feature>
<protein>
    <recommendedName>
        <fullName evidence="2">Fungal-type protein kinase domain-containing protein</fullName>
    </recommendedName>
</protein>
<dbReference type="Pfam" id="PF17667">
    <property type="entry name" value="Pkinase_fungal"/>
    <property type="match status" value="2"/>
</dbReference>
<keyword evidence="4" id="KW-1185">Reference proteome</keyword>
<comment type="caution">
    <text evidence="3">The sequence shown here is derived from an EMBL/GenBank/DDBJ whole genome shotgun (WGS) entry which is preliminary data.</text>
</comment>
<evidence type="ECO:0000313" key="3">
    <source>
        <dbReference type="EMBL" id="KAH8089881.1"/>
    </source>
</evidence>
<feature type="domain" description="Fungal-type protein kinase" evidence="2">
    <location>
        <begin position="349"/>
        <end position="407"/>
    </location>
</feature>
<sequence length="608" mass="68471">MRDDMYNIGWVITVPSEGKSPSVRYKTIGVLSPRRGDDMDGNETVVWLAREIVEDGSAAPKLKEGPPVVIKQVWSRVEDETEHDLIPRPLEYVYRVIRSLKMDLGSPTFRKATGAEAPPSDSESAQLGNSRFDDSESTGTKRKRSVLEPLQEDKVTSRPVGLPQSSGRVLVRTVMDTYGWLLKYAKDLEELVRVIRDAIRGHRNLYFSNVLHRDISEGNIIISPRTWSKDGMENTMGVMIDLDHAKRSQRTIEHIGCDADMALVDRVVVDIISCCSLDNARELAPIIVRRFGNKVLKIATYLVTLKDCCELNGSDFSEELNLMCDSFVAWEQETQTGRKQPSWTEVHATQPEIAGTPAFMSYELLAGRCYSFTGLSNRHDLTPGSRIPIHSSIHDIESFFWVLVYHCLVRAGPGGARRTELDPRTETNDIKDIVYALFETEESKMSKTKGDIFECTGEFQSRVVDRFHSYFAPLKPLVLRWRQILMSNYIVSDDIVHGTIHDQVLRLLDKTLEDHLHTDKPPIKATEQEVQRRISVYTACNLHTAEGIPPDAATQLSQNSQSSSKDRARGFASGRENAPVPGPSFLASKRMRRDGGLEMDADLFSPMK</sequence>
<dbReference type="Gene3D" id="1.10.510.10">
    <property type="entry name" value="Transferase(Phosphotransferase) domain 1"/>
    <property type="match status" value="1"/>
</dbReference>
<feature type="domain" description="Fungal-type protein kinase" evidence="2">
    <location>
        <begin position="38"/>
        <end position="250"/>
    </location>
</feature>
<proteinExistence type="predicted"/>
<evidence type="ECO:0000256" key="1">
    <source>
        <dbReference type="SAM" id="MobiDB-lite"/>
    </source>
</evidence>
<dbReference type="Proteomes" id="UP000813824">
    <property type="component" value="Unassembled WGS sequence"/>
</dbReference>
<feature type="region of interest" description="Disordered" evidence="1">
    <location>
        <begin position="548"/>
        <end position="608"/>
    </location>
</feature>
<dbReference type="AlphaFoldDB" id="A0A8K0UHX0"/>